<dbReference type="OrthoDB" id="6413693at2759"/>
<dbReference type="InterPro" id="IPR007110">
    <property type="entry name" value="Ig-like_dom"/>
</dbReference>
<evidence type="ECO:0000256" key="6">
    <source>
        <dbReference type="SAM" id="Phobius"/>
    </source>
</evidence>
<dbReference type="InterPro" id="IPR003599">
    <property type="entry name" value="Ig_sub"/>
</dbReference>
<evidence type="ECO:0000256" key="5">
    <source>
        <dbReference type="ARBA" id="ARBA00023319"/>
    </source>
</evidence>
<evidence type="ECO:0000313" key="9">
    <source>
        <dbReference type="EMBL" id="CAG2245022.1"/>
    </source>
</evidence>
<dbReference type="SUPFAM" id="SSF48726">
    <property type="entry name" value="Immunoglobulin"/>
    <property type="match status" value="2"/>
</dbReference>
<feature type="signal peptide" evidence="7">
    <location>
        <begin position="1"/>
        <end position="23"/>
    </location>
</feature>
<feature type="chain" id="PRO_5035921663" description="Ig-like domain-containing protein" evidence="7">
    <location>
        <begin position="24"/>
        <end position="438"/>
    </location>
</feature>
<evidence type="ECO:0000256" key="3">
    <source>
        <dbReference type="ARBA" id="ARBA00023157"/>
    </source>
</evidence>
<evidence type="ECO:0000256" key="2">
    <source>
        <dbReference type="ARBA" id="ARBA00023136"/>
    </source>
</evidence>
<name>A0A8S3UG53_MYTED</name>
<dbReference type="GO" id="GO:0005886">
    <property type="term" value="C:plasma membrane"/>
    <property type="evidence" value="ECO:0007669"/>
    <property type="project" value="TreeGrafter"/>
</dbReference>
<keyword evidence="2 6" id="KW-0472">Membrane</keyword>
<dbReference type="InterPro" id="IPR013783">
    <property type="entry name" value="Ig-like_fold"/>
</dbReference>
<dbReference type="InterPro" id="IPR003598">
    <property type="entry name" value="Ig_sub2"/>
</dbReference>
<dbReference type="GO" id="GO:0005911">
    <property type="term" value="C:cell-cell junction"/>
    <property type="evidence" value="ECO:0007669"/>
    <property type="project" value="TreeGrafter"/>
</dbReference>
<keyword evidence="10" id="KW-1185">Reference proteome</keyword>
<dbReference type="InterPro" id="IPR036179">
    <property type="entry name" value="Ig-like_dom_sf"/>
</dbReference>
<keyword evidence="7" id="KW-0732">Signal</keyword>
<protein>
    <recommendedName>
        <fullName evidence="8">Ig-like domain-containing protein</fullName>
    </recommendedName>
</protein>
<dbReference type="Gene3D" id="2.60.40.10">
    <property type="entry name" value="Immunoglobulins"/>
    <property type="match status" value="3"/>
</dbReference>
<dbReference type="InterPro" id="IPR051275">
    <property type="entry name" value="Cell_adhesion_signaling"/>
</dbReference>
<evidence type="ECO:0000259" key="8">
    <source>
        <dbReference type="PROSITE" id="PS50835"/>
    </source>
</evidence>
<evidence type="ECO:0000313" key="10">
    <source>
        <dbReference type="Proteomes" id="UP000683360"/>
    </source>
</evidence>
<dbReference type="SMART" id="SM00409">
    <property type="entry name" value="IG"/>
    <property type="match status" value="3"/>
</dbReference>
<dbReference type="AlphaFoldDB" id="A0A8S3UG53"/>
<accession>A0A8S3UG53</accession>
<proteinExistence type="predicted"/>
<keyword evidence="6" id="KW-1133">Transmembrane helix</keyword>
<feature type="transmembrane region" description="Helical" evidence="6">
    <location>
        <begin position="164"/>
        <end position="186"/>
    </location>
</feature>
<reference evidence="9" key="1">
    <citation type="submission" date="2021-03" db="EMBL/GenBank/DDBJ databases">
        <authorList>
            <person name="Bekaert M."/>
        </authorList>
    </citation>
    <scope>NUCLEOTIDE SEQUENCE</scope>
</reference>
<dbReference type="GO" id="GO:0050839">
    <property type="term" value="F:cell adhesion molecule binding"/>
    <property type="evidence" value="ECO:0007669"/>
    <property type="project" value="TreeGrafter"/>
</dbReference>
<evidence type="ECO:0000256" key="4">
    <source>
        <dbReference type="ARBA" id="ARBA00023180"/>
    </source>
</evidence>
<evidence type="ECO:0000256" key="1">
    <source>
        <dbReference type="ARBA" id="ARBA00004479"/>
    </source>
</evidence>
<organism evidence="9 10">
    <name type="scientific">Mytilus edulis</name>
    <name type="common">Blue mussel</name>
    <dbReference type="NCBI Taxonomy" id="6550"/>
    <lineage>
        <taxon>Eukaryota</taxon>
        <taxon>Metazoa</taxon>
        <taxon>Spiralia</taxon>
        <taxon>Lophotrochozoa</taxon>
        <taxon>Mollusca</taxon>
        <taxon>Bivalvia</taxon>
        <taxon>Autobranchia</taxon>
        <taxon>Pteriomorphia</taxon>
        <taxon>Mytilida</taxon>
        <taxon>Mytiloidea</taxon>
        <taxon>Mytilidae</taxon>
        <taxon>Mytilinae</taxon>
        <taxon>Mytilus</taxon>
    </lineage>
</organism>
<comment type="caution">
    <text evidence="9">The sequence shown here is derived from an EMBL/GenBank/DDBJ whole genome shotgun (WGS) entry which is preliminary data.</text>
</comment>
<dbReference type="Proteomes" id="UP000683360">
    <property type="component" value="Unassembled WGS sequence"/>
</dbReference>
<dbReference type="GO" id="GO:0098609">
    <property type="term" value="P:cell-cell adhesion"/>
    <property type="evidence" value="ECO:0007669"/>
    <property type="project" value="TreeGrafter"/>
</dbReference>
<dbReference type="PROSITE" id="PS50835">
    <property type="entry name" value="IG_LIKE"/>
    <property type="match status" value="1"/>
</dbReference>
<dbReference type="PANTHER" id="PTHR11640:SF31">
    <property type="entry name" value="IRREGULAR CHIASM C-ROUGHEST PROTEIN-RELATED"/>
    <property type="match status" value="1"/>
</dbReference>
<evidence type="ECO:0000256" key="7">
    <source>
        <dbReference type="SAM" id="SignalP"/>
    </source>
</evidence>
<dbReference type="PANTHER" id="PTHR11640">
    <property type="entry name" value="NEPHRIN"/>
    <property type="match status" value="1"/>
</dbReference>
<comment type="subcellular location">
    <subcellularLocation>
        <location evidence="1">Membrane</location>
        <topology evidence="1">Single-pass type I membrane protein</topology>
    </subcellularLocation>
</comment>
<sequence>MTNGWNSFDRLFMFLIAIIQGRSETIVYVDRGQSVILFCNITPSSWPTWDGPGKHGSNFSTYADKSNINSQLSNAHKIEIKGNISAGEYNLKLNNISSEEEGFYRCTEFVNEGTPLETTTVILLIKEAPWNITINNSNNRVLKAEENRTLVLFCNVNYASMESIMWFNGSILLGVGGPMVFLFEIIPQRYDHNKTFTCAVNSSKVRPASNKSIMLDIQYKPVVTLNIDQIIRIQEGQNFTLSCIVDSNPAATRVYFEKDGFSIDVSNLTNSLNLFNIRREQTGTYGCKAENVIGKGYTDVKLIVQWSVCLLFMKYIRYPRRHTDIQQVPNGRQYDEIGTLTSHGLNLGTMPTSSEHNVPERDMSLQNIRNDNETSSESDCSDDGSTLSVQEQHVPRYENAYQPLDISGSEIHVYNETCIFNANNSSNYLNTHIFNTNL</sequence>
<keyword evidence="5" id="KW-0393">Immunoglobulin domain</keyword>
<feature type="domain" description="Ig-like" evidence="8">
    <location>
        <begin position="221"/>
        <end position="305"/>
    </location>
</feature>
<keyword evidence="3" id="KW-1015">Disulfide bond</keyword>
<keyword evidence="4" id="KW-0325">Glycoprotein</keyword>
<dbReference type="SMART" id="SM00408">
    <property type="entry name" value="IGc2"/>
    <property type="match status" value="1"/>
</dbReference>
<gene>
    <name evidence="9" type="ORF">MEDL_57044</name>
</gene>
<dbReference type="Pfam" id="PF13927">
    <property type="entry name" value="Ig_3"/>
    <property type="match status" value="1"/>
</dbReference>
<keyword evidence="6" id="KW-0812">Transmembrane</keyword>
<dbReference type="EMBL" id="CAJPWZ010002754">
    <property type="protein sequence ID" value="CAG2245022.1"/>
    <property type="molecule type" value="Genomic_DNA"/>
</dbReference>